<dbReference type="GeneID" id="93610710"/>
<dbReference type="Proteomes" id="UP000009138">
    <property type="component" value="Unassembled WGS sequence"/>
</dbReference>
<dbReference type="OMA" id="FMINAPE"/>
<accession>I1BS54</accession>
<dbReference type="InterPro" id="IPR036812">
    <property type="entry name" value="NAD(P)_OxRdtase_dom_sf"/>
</dbReference>
<dbReference type="PANTHER" id="PTHR43312">
    <property type="entry name" value="D-THREO-ALDOSE 1-DEHYDROGENASE"/>
    <property type="match status" value="1"/>
</dbReference>
<dbReference type="SUPFAM" id="SSF51430">
    <property type="entry name" value="NAD(P)-linked oxidoreductase"/>
    <property type="match status" value="1"/>
</dbReference>
<sequence>MSTLLKNVIPKTGQTVSRLGFGSYRVNQAKHAEALTAALEQGINIIDTANNFERGNCFTIRTIHNKPCVYAGEAEKLIGNTLSHMEKEGKLSRKDVTLITKSGYLSAQDIQSFDPSDYVQLNEKSYHSISPKVIEKQIGTSLERLKTNKLDIFMINSPERMLMAKNKRYTSNQLYKDLAESFRYLDGLVHTGTIGGYGLCSNTMSFPAAADHVALDQVIQSCACPDHFVAIEVPFNLFEREAVIADSSQVPTVADIAKKHDVYVMTNRPLNAIANGQIRVLVNHVLGANGKGLSEQEIINNMSQSFEAVTQLEADLMSELPLEEESLTAKFVWGQVLSENLARLAQNHFATRHYLLNQVLPAVKKDIESLESYAKELDEELPRYQQWATKYKQSIDHLTNDIIDYAYIDTLRKNSELDRILSALCPTLNTKENHHSPLTVKMLRFLLSHEEVGTVFTGMRDPLYVKDAMFAAKQELVDEEDLQDVWRCPIA</sequence>
<organism evidence="2 3">
    <name type="scientific">Rhizopus delemar (strain RA 99-880 / ATCC MYA-4621 / FGSC 9543 / NRRL 43880)</name>
    <name type="common">Mucormycosis agent</name>
    <name type="synonym">Rhizopus arrhizus var. delemar</name>
    <dbReference type="NCBI Taxonomy" id="246409"/>
    <lineage>
        <taxon>Eukaryota</taxon>
        <taxon>Fungi</taxon>
        <taxon>Fungi incertae sedis</taxon>
        <taxon>Mucoromycota</taxon>
        <taxon>Mucoromycotina</taxon>
        <taxon>Mucoromycetes</taxon>
        <taxon>Mucorales</taxon>
        <taxon>Mucorineae</taxon>
        <taxon>Rhizopodaceae</taxon>
        <taxon>Rhizopus</taxon>
    </lineage>
</organism>
<dbReference type="InterPro" id="IPR053135">
    <property type="entry name" value="AKR2_Oxidoreductase"/>
</dbReference>
<dbReference type="Gene3D" id="3.20.20.100">
    <property type="entry name" value="NADP-dependent oxidoreductase domain"/>
    <property type="match status" value="1"/>
</dbReference>
<name>I1BS54_RHIO9</name>
<evidence type="ECO:0000259" key="1">
    <source>
        <dbReference type="Pfam" id="PF00248"/>
    </source>
</evidence>
<evidence type="ECO:0000313" key="2">
    <source>
        <dbReference type="EMBL" id="EIE79034.1"/>
    </source>
</evidence>
<keyword evidence="3" id="KW-1185">Reference proteome</keyword>
<dbReference type="Pfam" id="PF00248">
    <property type="entry name" value="Aldo_ket_red"/>
    <property type="match status" value="1"/>
</dbReference>
<dbReference type="AlphaFoldDB" id="I1BS54"/>
<dbReference type="VEuPathDB" id="FungiDB:RO3G_03739"/>
<gene>
    <name evidence="2" type="ORF">RO3G_03739</name>
</gene>
<dbReference type="eggNOG" id="ENOG502RYFZ">
    <property type="taxonomic scope" value="Eukaryota"/>
</dbReference>
<feature type="domain" description="NADP-dependent oxidoreductase" evidence="1">
    <location>
        <begin position="21"/>
        <end position="271"/>
    </location>
</feature>
<reference evidence="2 3" key="1">
    <citation type="journal article" date="2009" name="PLoS Genet.">
        <title>Genomic analysis of the basal lineage fungus Rhizopus oryzae reveals a whole-genome duplication.</title>
        <authorList>
            <person name="Ma L.-J."/>
            <person name="Ibrahim A.S."/>
            <person name="Skory C."/>
            <person name="Grabherr M.G."/>
            <person name="Burger G."/>
            <person name="Butler M."/>
            <person name="Elias M."/>
            <person name="Idnurm A."/>
            <person name="Lang B.F."/>
            <person name="Sone T."/>
            <person name="Abe A."/>
            <person name="Calvo S.E."/>
            <person name="Corrochano L.M."/>
            <person name="Engels R."/>
            <person name="Fu J."/>
            <person name="Hansberg W."/>
            <person name="Kim J.-M."/>
            <person name="Kodira C.D."/>
            <person name="Koehrsen M.J."/>
            <person name="Liu B."/>
            <person name="Miranda-Saavedra D."/>
            <person name="O'Leary S."/>
            <person name="Ortiz-Castellanos L."/>
            <person name="Poulter R."/>
            <person name="Rodriguez-Romero J."/>
            <person name="Ruiz-Herrera J."/>
            <person name="Shen Y.-Q."/>
            <person name="Zeng Q."/>
            <person name="Galagan J."/>
            <person name="Birren B.W."/>
            <person name="Cuomo C.A."/>
            <person name="Wickes B.L."/>
        </authorList>
    </citation>
    <scope>NUCLEOTIDE SEQUENCE [LARGE SCALE GENOMIC DNA]</scope>
    <source>
        <strain evidence="3">RA 99-880 / ATCC MYA-4621 / FGSC 9543 / NRRL 43880</strain>
    </source>
</reference>
<dbReference type="InParanoid" id="I1BS54"/>
<protein>
    <recommendedName>
        <fullName evidence="1">NADP-dependent oxidoreductase domain-containing protein</fullName>
    </recommendedName>
</protein>
<dbReference type="CDD" id="cd19099">
    <property type="entry name" value="AKR_unchar"/>
    <property type="match status" value="1"/>
</dbReference>
<dbReference type="EMBL" id="CH476733">
    <property type="protein sequence ID" value="EIE79034.1"/>
    <property type="molecule type" value="Genomic_DNA"/>
</dbReference>
<dbReference type="PANTHER" id="PTHR43312:SF1">
    <property type="entry name" value="NADP-DEPENDENT OXIDOREDUCTASE DOMAIN-CONTAINING PROTEIN"/>
    <property type="match status" value="1"/>
</dbReference>
<dbReference type="RefSeq" id="XP_067514430.1">
    <property type="nucleotide sequence ID" value="XM_067658329.1"/>
</dbReference>
<dbReference type="InterPro" id="IPR023210">
    <property type="entry name" value="NADP_OxRdtase_dom"/>
</dbReference>
<proteinExistence type="predicted"/>
<dbReference type="OrthoDB" id="48988at2759"/>
<evidence type="ECO:0000313" key="3">
    <source>
        <dbReference type="Proteomes" id="UP000009138"/>
    </source>
</evidence>
<dbReference type="STRING" id="246409.I1BS54"/>